<dbReference type="Proteomes" id="UP000440978">
    <property type="component" value="Unassembled WGS sequence"/>
</dbReference>
<protein>
    <submittedName>
        <fullName evidence="1">Uncharacterized protein</fullName>
    </submittedName>
</protein>
<evidence type="ECO:0000313" key="2">
    <source>
        <dbReference type="Proteomes" id="UP000440978"/>
    </source>
</evidence>
<sequence length="64" mass="7130">MVYGAAFIHRFEESNSYKQIQLLEKKTKDIFVQTDGAFILSVSRIGVVTGSSQRSQDDAQSSCL</sequence>
<reference evidence="1 2" key="1">
    <citation type="submission" date="2019-11" db="EMBL/GenBank/DDBJ databases">
        <title>Terrilactibacillus tamarindus sp. nov. BCM23-1 isolated from bark of Tamarindus indica.</title>
        <authorList>
            <person name="Kingkaew E."/>
            <person name="Tanasupawat S."/>
        </authorList>
    </citation>
    <scope>NUCLEOTIDE SEQUENCE [LARGE SCALE GENOMIC DNA]</scope>
    <source>
        <strain evidence="1 2">BCM23-1</strain>
    </source>
</reference>
<organism evidence="1 2">
    <name type="scientific">Terrilactibacillus tamarindi</name>
    <dbReference type="NCBI Taxonomy" id="2599694"/>
    <lineage>
        <taxon>Bacteria</taxon>
        <taxon>Bacillati</taxon>
        <taxon>Bacillota</taxon>
        <taxon>Bacilli</taxon>
        <taxon>Bacillales</taxon>
        <taxon>Bacillaceae</taxon>
        <taxon>Terrilactibacillus</taxon>
    </lineage>
</organism>
<keyword evidence="2" id="KW-1185">Reference proteome</keyword>
<accession>A0A6N8CT21</accession>
<dbReference type="EMBL" id="WNHB01000013">
    <property type="protein sequence ID" value="MTT32203.1"/>
    <property type="molecule type" value="Genomic_DNA"/>
</dbReference>
<dbReference type="AlphaFoldDB" id="A0A6N8CT21"/>
<gene>
    <name evidence="1" type="ORF">GMB86_09320</name>
</gene>
<dbReference type="RefSeq" id="WP_155218947.1">
    <property type="nucleotide sequence ID" value="NZ_WNHB01000013.1"/>
</dbReference>
<evidence type="ECO:0000313" key="1">
    <source>
        <dbReference type="EMBL" id="MTT32203.1"/>
    </source>
</evidence>
<comment type="caution">
    <text evidence="1">The sequence shown here is derived from an EMBL/GenBank/DDBJ whole genome shotgun (WGS) entry which is preliminary data.</text>
</comment>
<proteinExistence type="predicted"/>
<dbReference type="OrthoDB" id="9790935at2"/>
<name>A0A6N8CT21_9BACI</name>